<organism evidence="2 3">
    <name type="scientific">Parasponia andersonii</name>
    <name type="common">Sponia andersonii</name>
    <dbReference type="NCBI Taxonomy" id="3476"/>
    <lineage>
        <taxon>Eukaryota</taxon>
        <taxon>Viridiplantae</taxon>
        <taxon>Streptophyta</taxon>
        <taxon>Embryophyta</taxon>
        <taxon>Tracheophyta</taxon>
        <taxon>Spermatophyta</taxon>
        <taxon>Magnoliopsida</taxon>
        <taxon>eudicotyledons</taxon>
        <taxon>Gunneridae</taxon>
        <taxon>Pentapetalae</taxon>
        <taxon>rosids</taxon>
        <taxon>fabids</taxon>
        <taxon>Rosales</taxon>
        <taxon>Cannabaceae</taxon>
        <taxon>Parasponia</taxon>
    </lineage>
</organism>
<dbReference type="OrthoDB" id="1166717at2759"/>
<evidence type="ECO:0000259" key="1">
    <source>
        <dbReference type="Pfam" id="PF25597"/>
    </source>
</evidence>
<name>A0A2P5CFQ6_PARAD</name>
<sequence length="110" mass="12745">MPSKILNMKTPLTCLQSHTSNNSLFNSLPLKIFGCVAYVHLSPRERSKLDPRDLKCIFLGYSPNKRASSVFIHLPMDVKFFENLAYYPTVNLKGEIRDREDLLYVDPMFF</sequence>
<dbReference type="EMBL" id="JXTB01000135">
    <property type="protein sequence ID" value="PON59889.1"/>
    <property type="molecule type" value="Genomic_DNA"/>
</dbReference>
<reference evidence="3" key="1">
    <citation type="submission" date="2016-06" db="EMBL/GenBank/DDBJ databases">
        <title>Parallel loss of symbiosis genes in relatives of nitrogen-fixing non-legume Parasponia.</title>
        <authorList>
            <person name="Van Velzen R."/>
            <person name="Holmer R."/>
            <person name="Bu F."/>
            <person name="Rutten L."/>
            <person name="Van Zeijl A."/>
            <person name="Liu W."/>
            <person name="Santuari L."/>
            <person name="Cao Q."/>
            <person name="Sharma T."/>
            <person name="Shen D."/>
            <person name="Roswanjaya Y."/>
            <person name="Wardhani T."/>
            <person name="Kalhor M.S."/>
            <person name="Jansen J."/>
            <person name="Van den Hoogen J."/>
            <person name="Gungor B."/>
            <person name="Hartog M."/>
            <person name="Hontelez J."/>
            <person name="Verver J."/>
            <person name="Yang W.-C."/>
            <person name="Schijlen E."/>
            <person name="Repin R."/>
            <person name="Schilthuizen M."/>
            <person name="Schranz E."/>
            <person name="Heidstra R."/>
            <person name="Miyata K."/>
            <person name="Fedorova E."/>
            <person name="Kohlen W."/>
            <person name="Bisseling T."/>
            <person name="Smit S."/>
            <person name="Geurts R."/>
        </authorList>
    </citation>
    <scope>NUCLEOTIDE SEQUENCE [LARGE SCALE GENOMIC DNA]</scope>
    <source>
        <strain evidence="3">cv. WU1-14</strain>
    </source>
</reference>
<gene>
    <name evidence="2" type="ORF">PanWU01x14_156080</name>
</gene>
<accession>A0A2P5CFQ6</accession>
<keyword evidence="3" id="KW-1185">Reference proteome</keyword>
<protein>
    <recommendedName>
        <fullName evidence="1">Retroviral polymerase SH3-like domain-containing protein</fullName>
    </recommendedName>
</protein>
<evidence type="ECO:0000313" key="3">
    <source>
        <dbReference type="Proteomes" id="UP000237105"/>
    </source>
</evidence>
<proteinExistence type="predicted"/>
<dbReference type="Pfam" id="PF25597">
    <property type="entry name" value="SH3_retrovirus"/>
    <property type="match status" value="1"/>
</dbReference>
<dbReference type="InterPro" id="IPR057670">
    <property type="entry name" value="SH3_retrovirus"/>
</dbReference>
<feature type="domain" description="Retroviral polymerase SH3-like" evidence="1">
    <location>
        <begin position="35"/>
        <end position="84"/>
    </location>
</feature>
<dbReference type="AlphaFoldDB" id="A0A2P5CFQ6"/>
<evidence type="ECO:0000313" key="2">
    <source>
        <dbReference type="EMBL" id="PON59889.1"/>
    </source>
</evidence>
<dbReference type="Proteomes" id="UP000237105">
    <property type="component" value="Unassembled WGS sequence"/>
</dbReference>
<comment type="caution">
    <text evidence="2">The sequence shown here is derived from an EMBL/GenBank/DDBJ whole genome shotgun (WGS) entry which is preliminary data.</text>
</comment>